<dbReference type="AlphaFoldDB" id="A0A1B8HMU8"/>
<dbReference type="RefSeq" id="WP_067421502.1">
    <property type="nucleotide sequence ID" value="NZ_LZEX01000002.1"/>
</dbReference>
<proteinExistence type="predicted"/>
<comment type="caution">
    <text evidence="1">The sequence shown here is derived from an EMBL/GenBank/DDBJ whole genome shotgun (WGS) entry which is preliminary data.</text>
</comment>
<protein>
    <submittedName>
        <fullName evidence="1">Uncharacterized protein</fullName>
    </submittedName>
</protein>
<evidence type="ECO:0000313" key="2">
    <source>
        <dbReference type="Proteomes" id="UP000092247"/>
    </source>
</evidence>
<name>A0A1B8HMU8_9GAMM</name>
<reference evidence="1 2" key="1">
    <citation type="submission" date="2016-06" db="EMBL/GenBank/DDBJ databases">
        <authorList>
            <person name="Kjaerup R.B."/>
            <person name="Dalgaard T.S."/>
            <person name="Juul-Madsen H.R."/>
        </authorList>
    </citation>
    <scope>NUCLEOTIDE SEQUENCE [LARGE SCALE GENOMIC DNA]</scope>
    <source>
        <strain evidence="1 2">GCSL-Mp3</strain>
    </source>
</reference>
<dbReference type="Proteomes" id="UP000092247">
    <property type="component" value="Unassembled WGS sequence"/>
</dbReference>
<gene>
    <name evidence="1" type="ORF">AYY17_14750</name>
</gene>
<dbReference type="EMBL" id="LZEX01000002">
    <property type="protein sequence ID" value="OBU10775.1"/>
    <property type="molecule type" value="Genomic_DNA"/>
</dbReference>
<sequence length="65" mass="7113">MSANITINQAAEKAHQVELISLLIELYPNQLQDSEISALSSLMAKLSGDVRVFLQKEIEAQEGNA</sequence>
<organism evidence="1 2">
    <name type="scientific">Morganella psychrotolerans</name>
    <dbReference type="NCBI Taxonomy" id="368603"/>
    <lineage>
        <taxon>Bacteria</taxon>
        <taxon>Pseudomonadati</taxon>
        <taxon>Pseudomonadota</taxon>
        <taxon>Gammaproteobacteria</taxon>
        <taxon>Enterobacterales</taxon>
        <taxon>Morganellaceae</taxon>
        <taxon>Morganella</taxon>
    </lineage>
</organism>
<evidence type="ECO:0000313" key="1">
    <source>
        <dbReference type="EMBL" id="OBU10775.1"/>
    </source>
</evidence>
<accession>A0A1B8HMU8</accession>